<evidence type="ECO:0000256" key="1">
    <source>
        <dbReference type="ARBA" id="ARBA00004370"/>
    </source>
</evidence>
<keyword evidence="3" id="KW-1133">Transmembrane helix</keyword>
<dbReference type="InterPro" id="IPR001828">
    <property type="entry name" value="ANF_lig-bd_rcpt"/>
</dbReference>
<dbReference type="GO" id="GO:0005886">
    <property type="term" value="C:plasma membrane"/>
    <property type="evidence" value="ECO:0007669"/>
    <property type="project" value="TreeGrafter"/>
</dbReference>
<dbReference type="InterPro" id="IPR000068">
    <property type="entry name" value="GPCR_3_Ca_sens_rcpt-rel"/>
</dbReference>
<dbReference type="Proteomes" id="UP001066276">
    <property type="component" value="Chromosome 8"/>
</dbReference>
<proteinExistence type="predicted"/>
<name>A0AAV7P2Y3_PLEWA</name>
<sequence>MVVSNDDVGLQGGESIRRGIEENGGCVAFMVQISLIFSKQKVLQVAEMILGHPVKVIIVHSNEVHVKVLLQTLYSQNNTSKVLIFTASFTITPGLLDDKAWKIFHGSLGLVPFTDHMMEFEAFLYRLRPLHYPNDIFMKLLWEKGFLCKLQDANQTETAAKGERDRGAVMCSGEENLEDVSKTLFELNDMSYTYHSYIAVYAFAHALNTLISCKPGQGPFTNQSCADINKIQAWQILHYLKNLHFKTHTGKEIFFDANGDASAVYDILNVQISQEEEFRLEKIGKLDPTAGEGKEIIINSSAILWSDGSSKVRTSPVFEGNIRMNKKKEVI</sequence>
<dbReference type="InterPro" id="IPR028082">
    <property type="entry name" value="Peripla_BP_I"/>
</dbReference>
<dbReference type="PANTHER" id="PTHR24061:SF599">
    <property type="entry name" value="G-PROTEIN COUPLED RECEPTORS FAMILY 3 PROFILE DOMAIN-CONTAINING PROTEIN"/>
    <property type="match status" value="1"/>
</dbReference>
<keyword evidence="7" id="KW-1185">Reference proteome</keyword>
<dbReference type="PRINTS" id="PR00592">
    <property type="entry name" value="CASENSINGR"/>
</dbReference>
<gene>
    <name evidence="6" type="ORF">NDU88_009326</name>
</gene>
<dbReference type="Pfam" id="PF01094">
    <property type="entry name" value="ANF_receptor"/>
    <property type="match status" value="1"/>
</dbReference>
<reference evidence="6" key="1">
    <citation type="journal article" date="2022" name="bioRxiv">
        <title>Sequencing and chromosome-scale assembly of the giantPleurodeles waltlgenome.</title>
        <authorList>
            <person name="Brown T."/>
            <person name="Elewa A."/>
            <person name="Iarovenko S."/>
            <person name="Subramanian E."/>
            <person name="Araus A.J."/>
            <person name="Petzold A."/>
            <person name="Susuki M."/>
            <person name="Suzuki K.-i.T."/>
            <person name="Hayashi T."/>
            <person name="Toyoda A."/>
            <person name="Oliveira C."/>
            <person name="Osipova E."/>
            <person name="Leigh N.D."/>
            <person name="Simon A."/>
            <person name="Yun M.H."/>
        </authorList>
    </citation>
    <scope>NUCLEOTIDE SEQUENCE</scope>
    <source>
        <strain evidence="6">20211129_DDA</strain>
        <tissue evidence="6">Liver</tissue>
    </source>
</reference>
<organism evidence="6 7">
    <name type="scientific">Pleurodeles waltl</name>
    <name type="common">Iberian ribbed newt</name>
    <dbReference type="NCBI Taxonomy" id="8319"/>
    <lineage>
        <taxon>Eukaryota</taxon>
        <taxon>Metazoa</taxon>
        <taxon>Chordata</taxon>
        <taxon>Craniata</taxon>
        <taxon>Vertebrata</taxon>
        <taxon>Euteleostomi</taxon>
        <taxon>Amphibia</taxon>
        <taxon>Batrachia</taxon>
        <taxon>Caudata</taxon>
        <taxon>Salamandroidea</taxon>
        <taxon>Salamandridae</taxon>
        <taxon>Pleurodelinae</taxon>
        <taxon>Pleurodeles</taxon>
    </lineage>
</organism>
<dbReference type="Gene3D" id="3.40.50.2300">
    <property type="match status" value="1"/>
</dbReference>
<evidence type="ECO:0000256" key="2">
    <source>
        <dbReference type="ARBA" id="ARBA00022692"/>
    </source>
</evidence>
<evidence type="ECO:0000259" key="5">
    <source>
        <dbReference type="Pfam" id="PF01094"/>
    </source>
</evidence>
<dbReference type="SUPFAM" id="SSF53822">
    <property type="entry name" value="Periplasmic binding protein-like I"/>
    <property type="match status" value="1"/>
</dbReference>
<dbReference type="GO" id="GO:0004930">
    <property type="term" value="F:G protein-coupled receptor activity"/>
    <property type="evidence" value="ECO:0007669"/>
    <property type="project" value="InterPro"/>
</dbReference>
<keyword evidence="4" id="KW-0472">Membrane</keyword>
<dbReference type="PANTHER" id="PTHR24061">
    <property type="entry name" value="CALCIUM-SENSING RECEPTOR-RELATED"/>
    <property type="match status" value="1"/>
</dbReference>
<evidence type="ECO:0000313" key="6">
    <source>
        <dbReference type="EMBL" id="KAJ1121204.1"/>
    </source>
</evidence>
<evidence type="ECO:0000313" key="7">
    <source>
        <dbReference type="Proteomes" id="UP001066276"/>
    </source>
</evidence>
<keyword evidence="2" id="KW-0812">Transmembrane</keyword>
<dbReference type="AlphaFoldDB" id="A0AAV7P2Y3"/>
<dbReference type="EMBL" id="JANPWB010000012">
    <property type="protein sequence ID" value="KAJ1121204.1"/>
    <property type="molecule type" value="Genomic_DNA"/>
</dbReference>
<comment type="caution">
    <text evidence="6">The sequence shown here is derived from an EMBL/GenBank/DDBJ whole genome shotgun (WGS) entry which is preliminary data.</text>
</comment>
<accession>A0AAV7P2Y3</accession>
<evidence type="ECO:0000256" key="4">
    <source>
        <dbReference type="ARBA" id="ARBA00023136"/>
    </source>
</evidence>
<evidence type="ECO:0000256" key="3">
    <source>
        <dbReference type="ARBA" id="ARBA00022989"/>
    </source>
</evidence>
<comment type="subcellular location">
    <subcellularLocation>
        <location evidence="1">Membrane</location>
    </subcellularLocation>
</comment>
<protein>
    <recommendedName>
        <fullName evidence="5">Receptor ligand binding region domain-containing protein</fullName>
    </recommendedName>
</protein>
<feature type="domain" description="Receptor ligand binding region" evidence="5">
    <location>
        <begin position="1"/>
        <end position="271"/>
    </location>
</feature>